<feature type="transmembrane region" description="Helical" evidence="2">
    <location>
        <begin position="215"/>
        <end position="236"/>
    </location>
</feature>
<feature type="transmembrane region" description="Helical" evidence="2">
    <location>
        <begin position="75"/>
        <end position="99"/>
    </location>
</feature>
<evidence type="ECO:0000256" key="2">
    <source>
        <dbReference type="SAM" id="Phobius"/>
    </source>
</evidence>
<dbReference type="Proteomes" id="UP000295764">
    <property type="component" value="Unassembled WGS sequence"/>
</dbReference>
<reference evidence="4 5" key="1">
    <citation type="submission" date="2019-03" db="EMBL/GenBank/DDBJ databases">
        <title>Genomic analyses of the natural microbiome of Caenorhabditis elegans.</title>
        <authorList>
            <person name="Samuel B."/>
        </authorList>
    </citation>
    <scope>NUCLEOTIDE SEQUENCE [LARGE SCALE GENOMIC DNA]</scope>
    <source>
        <strain evidence="4 5">JUb65</strain>
    </source>
</reference>
<comment type="caution">
    <text evidence="4">The sequence shown here is derived from an EMBL/GenBank/DDBJ whole genome shotgun (WGS) entry which is preliminary data.</text>
</comment>
<proteinExistence type="predicted"/>
<evidence type="ECO:0000313" key="4">
    <source>
        <dbReference type="EMBL" id="TDN45636.1"/>
    </source>
</evidence>
<dbReference type="EMBL" id="SNVW01000002">
    <property type="protein sequence ID" value="TDN45636.1"/>
    <property type="molecule type" value="Genomic_DNA"/>
</dbReference>
<evidence type="ECO:0000313" key="5">
    <source>
        <dbReference type="Proteomes" id="UP000295764"/>
    </source>
</evidence>
<dbReference type="InterPro" id="IPR018476">
    <property type="entry name" value="GlyceroP-diester-Pdiesterase_M"/>
</dbReference>
<accession>A0A4R6DL72</accession>
<feature type="compositionally biased region" description="Low complexity" evidence="1">
    <location>
        <begin position="391"/>
        <end position="420"/>
    </location>
</feature>
<dbReference type="RefSeq" id="WP_166645583.1">
    <property type="nucleotide sequence ID" value="NZ_SNVW01000002.1"/>
</dbReference>
<dbReference type="AlphaFoldDB" id="A0A4R6DL72"/>
<protein>
    <submittedName>
        <fullName evidence="4">Glycerophosphoryl diester phosphodiesterase family protein</fullName>
    </submittedName>
</protein>
<feature type="region of interest" description="Disordered" evidence="1">
    <location>
        <begin position="1"/>
        <end position="49"/>
    </location>
</feature>
<sequence length="480" mass="49945">MSGGSGMPGGSGGSPSWPGGAQQPGGPQPSGPWPGPQPTPPPPVGSRPVIPLRPLGLGDVLGGAFTVFRRNARVLLLWSVLLSGVLGLLSTLVSTFGQRAVQSRMLSAVDGGSGSGTEAVLAGSVTLWLVLSAGLPFLASLGRGFLVAPVAADTGQRVLGRRGTFRGIWALLAGRRWPVVAWILLQLAAGLVIGIVFVLLLVGFIAALAAGRSNAWGFVLAILGLFAGFGVVLVWLGTRFAFTVPTIALEGRTVFAAAAQSWRLTRGAFWRTFGILLLVQAMFGFAVSIASFPLTIGAVLIGGTFDPLGQTDVSTGTGVAGVVAVVVGSLLGIAVQCITDVLSASVTTFLAIDRRIRTEALDQRIASHLETGQPTDPFAPAPQVVRPPWPGQQQWAGQQPGYGQQPWPGQQQGNGQQQGPAPQPWQPAPPSQWPQQQQWAPHPPAQAQAPQQAQPPQPPQQGQPPQWGGAPDRFPPDDRA</sequence>
<feature type="compositionally biased region" description="Gly residues" evidence="1">
    <location>
        <begin position="1"/>
        <end position="13"/>
    </location>
</feature>
<feature type="transmembrane region" description="Helical" evidence="2">
    <location>
        <begin position="273"/>
        <end position="301"/>
    </location>
</feature>
<organism evidence="4 5">
    <name type="scientific">Curtobacterium flaccumfaciens</name>
    <dbReference type="NCBI Taxonomy" id="2035"/>
    <lineage>
        <taxon>Bacteria</taxon>
        <taxon>Bacillati</taxon>
        <taxon>Actinomycetota</taxon>
        <taxon>Actinomycetes</taxon>
        <taxon>Micrococcales</taxon>
        <taxon>Microbacteriaceae</taxon>
        <taxon>Curtobacterium</taxon>
    </lineage>
</organism>
<feature type="domain" description="Glycerophosphoryl diester phosphodiesterase membrane" evidence="3">
    <location>
        <begin position="224"/>
        <end position="349"/>
    </location>
</feature>
<feature type="transmembrane region" description="Helical" evidence="2">
    <location>
        <begin position="321"/>
        <end position="352"/>
    </location>
</feature>
<keyword evidence="2" id="KW-0812">Transmembrane</keyword>
<feature type="compositionally biased region" description="Pro residues" evidence="1">
    <location>
        <begin position="26"/>
        <end position="45"/>
    </location>
</feature>
<dbReference type="STRING" id="2035.RU06_07865"/>
<feature type="compositionally biased region" description="Low complexity" evidence="1">
    <location>
        <begin position="433"/>
        <end position="452"/>
    </location>
</feature>
<gene>
    <name evidence="4" type="ORF">EDF64_10245</name>
</gene>
<name>A0A4R6DL72_9MICO</name>
<feature type="compositionally biased region" description="Low complexity" evidence="1">
    <location>
        <begin position="14"/>
        <end position="25"/>
    </location>
</feature>
<dbReference type="Pfam" id="PF10110">
    <property type="entry name" value="GPDPase_memb"/>
    <property type="match status" value="1"/>
</dbReference>
<evidence type="ECO:0000259" key="3">
    <source>
        <dbReference type="Pfam" id="PF10110"/>
    </source>
</evidence>
<feature type="compositionally biased region" description="Pro residues" evidence="1">
    <location>
        <begin position="421"/>
        <end position="432"/>
    </location>
</feature>
<keyword evidence="2" id="KW-0472">Membrane</keyword>
<keyword evidence="2" id="KW-1133">Transmembrane helix</keyword>
<feature type="transmembrane region" description="Helical" evidence="2">
    <location>
        <begin position="119"/>
        <end position="139"/>
    </location>
</feature>
<feature type="region of interest" description="Disordered" evidence="1">
    <location>
        <begin position="370"/>
        <end position="480"/>
    </location>
</feature>
<feature type="compositionally biased region" description="Pro residues" evidence="1">
    <location>
        <begin position="377"/>
        <end position="390"/>
    </location>
</feature>
<evidence type="ECO:0000256" key="1">
    <source>
        <dbReference type="SAM" id="MobiDB-lite"/>
    </source>
</evidence>
<feature type="compositionally biased region" description="Pro residues" evidence="1">
    <location>
        <begin position="453"/>
        <end position="462"/>
    </location>
</feature>
<feature type="transmembrane region" description="Helical" evidence="2">
    <location>
        <begin position="179"/>
        <end position="209"/>
    </location>
</feature>